<accession>A0A838ZNU6</accession>
<proteinExistence type="predicted"/>
<dbReference type="PANTHER" id="PTHR22916:SF3">
    <property type="entry name" value="UDP-GLCNAC:BETAGAL BETA-1,3-N-ACETYLGLUCOSAMINYLTRANSFERASE-LIKE PROTEIN 1"/>
    <property type="match status" value="1"/>
</dbReference>
<evidence type="ECO:0000313" key="2">
    <source>
        <dbReference type="EMBL" id="MBA5628395.1"/>
    </source>
</evidence>
<reference evidence="2 3" key="1">
    <citation type="submission" date="2020-07" db="EMBL/GenBank/DDBJ databases">
        <title>Moheibacter lacus sp. nov., a member of the family Flavobacteriaceae isolated from freshwater lake sediment.</title>
        <authorList>
            <person name="Liu Y."/>
        </authorList>
    </citation>
    <scope>NUCLEOTIDE SEQUENCE [LARGE SCALE GENOMIC DNA]</scope>
    <source>
        <strain evidence="2 3">BDHS18</strain>
    </source>
</reference>
<feature type="domain" description="Glycosyltransferase 2-like" evidence="1">
    <location>
        <begin position="7"/>
        <end position="128"/>
    </location>
</feature>
<dbReference type="PANTHER" id="PTHR22916">
    <property type="entry name" value="GLYCOSYLTRANSFERASE"/>
    <property type="match status" value="1"/>
</dbReference>
<dbReference type="InterPro" id="IPR001173">
    <property type="entry name" value="Glyco_trans_2-like"/>
</dbReference>
<name>A0A838ZNU6_9FLAO</name>
<dbReference type="AlphaFoldDB" id="A0A838ZNU6"/>
<dbReference type="Proteomes" id="UP000552241">
    <property type="component" value="Unassembled WGS sequence"/>
</dbReference>
<keyword evidence="3" id="KW-1185">Reference proteome</keyword>
<dbReference type="InterPro" id="IPR029044">
    <property type="entry name" value="Nucleotide-diphossugar_trans"/>
</dbReference>
<gene>
    <name evidence="2" type="ORF">HU137_01270</name>
</gene>
<organism evidence="2 3">
    <name type="scientific">Moheibacter lacus</name>
    <dbReference type="NCBI Taxonomy" id="2745851"/>
    <lineage>
        <taxon>Bacteria</taxon>
        <taxon>Pseudomonadati</taxon>
        <taxon>Bacteroidota</taxon>
        <taxon>Flavobacteriia</taxon>
        <taxon>Flavobacteriales</taxon>
        <taxon>Weeksellaceae</taxon>
        <taxon>Moheibacter</taxon>
    </lineage>
</organism>
<dbReference type="Pfam" id="PF00535">
    <property type="entry name" value="Glycos_transf_2"/>
    <property type="match status" value="1"/>
</dbReference>
<evidence type="ECO:0000259" key="1">
    <source>
        <dbReference type="Pfam" id="PF00535"/>
    </source>
</evidence>
<dbReference type="SUPFAM" id="SSF53448">
    <property type="entry name" value="Nucleotide-diphospho-sugar transferases"/>
    <property type="match status" value="1"/>
</dbReference>
<dbReference type="RefSeq" id="WP_182041996.1">
    <property type="nucleotide sequence ID" value="NZ_JACDZE010000001.1"/>
</dbReference>
<dbReference type="Gene3D" id="3.90.550.10">
    <property type="entry name" value="Spore Coat Polysaccharide Biosynthesis Protein SpsA, Chain A"/>
    <property type="match status" value="1"/>
</dbReference>
<comment type="caution">
    <text evidence="2">The sequence shown here is derived from an EMBL/GenBank/DDBJ whole genome shotgun (WGS) entry which is preliminary data.</text>
</comment>
<evidence type="ECO:0000313" key="3">
    <source>
        <dbReference type="Proteomes" id="UP000552241"/>
    </source>
</evidence>
<keyword evidence="2" id="KW-0808">Transferase</keyword>
<dbReference type="EMBL" id="JACDZE010000001">
    <property type="protein sequence ID" value="MBA5628395.1"/>
    <property type="molecule type" value="Genomic_DNA"/>
</dbReference>
<protein>
    <submittedName>
        <fullName evidence="2">Glycosyltransferase</fullName>
    </submittedName>
</protein>
<dbReference type="GO" id="GO:0016758">
    <property type="term" value="F:hexosyltransferase activity"/>
    <property type="evidence" value="ECO:0007669"/>
    <property type="project" value="UniProtKB-ARBA"/>
</dbReference>
<sequence>MDNLMVSICSITYNHAPYIRECLDGFLMQKCDFEYEVLIHDDASTDGTAKIIKEYQEKYPHIIKPIFQTENQWSKGVRTIQSTYNFSRAQGKYIAMCEGDDYWTDPLKLQKQVDFLEANPNFSISFHRAMRITPDGEKINEFPSLNLKSKLSTEDLALNNFIPNLSVIFRKTEIDTKLLQNMPLGDYAMHMANSRLGFIHYHKEVMAAYRINVGVFSGKEKYIQRQRTVQTLDGIIERFGFEGKILENLISHRNNLLFYIFKDKVKLDFSVETISMLRGREIYRVLPLFKRLKFIIKSVFVK</sequence>